<evidence type="ECO:0000313" key="3">
    <source>
        <dbReference type="Proteomes" id="UP000002698"/>
    </source>
</evidence>
<dbReference type="Pfam" id="PF00582">
    <property type="entry name" value="Usp"/>
    <property type="match status" value="1"/>
</dbReference>
<dbReference type="SUPFAM" id="SSF52402">
    <property type="entry name" value="Adenine nucleotide alpha hydrolases-like"/>
    <property type="match status" value="1"/>
</dbReference>
<dbReference type="EMBL" id="CR936257">
    <property type="protein sequence ID" value="CAI49281.1"/>
    <property type="molecule type" value="Genomic_DNA"/>
</dbReference>
<organism evidence="2 3">
    <name type="scientific">Natronomonas pharaonis (strain ATCC 35678 / DSM 2160 / CIP 103997 / JCM 8858 / NBRC 14720 / NCIMB 2260 / Gabara)</name>
    <name type="common">Halobacterium pharaonis</name>
    <dbReference type="NCBI Taxonomy" id="348780"/>
    <lineage>
        <taxon>Archaea</taxon>
        <taxon>Methanobacteriati</taxon>
        <taxon>Methanobacteriota</taxon>
        <taxon>Stenosarchaea group</taxon>
        <taxon>Halobacteria</taxon>
        <taxon>Halobacteriales</taxon>
        <taxon>Natronomonadaceae</taxon>
        <taxon>Natronomonas</taxon>
    </lineage>
</organism>
<dbReference type="eggNOG" id="arCOG00451">
    <property type="taxonomic scope" value="Archaea"/>
</dbReference>
<dbReference type="RefSeq" id="WP_011322907.1">
    <property type="nucleotide sequence ID" value="NC_007426.1"/>
</dbReference>
<feature type="domain" description="UspA" evidence="1">
    <location>
        <begin position="135"/>
        <end position="235"/>
    </location>
</feature>
<gene>
    <name evidence="2" type="ordered locus">NP_2380A</name>
</gene>
<dbReference type="Gene3D" id="3.40.50.12370">
    <property type="match status" value="1"/>
</dbReference>
<dbReference type="GeneID" id="3701431"/>
<evidence type="ECO:0000259" key="1">
    <source>
        <dbReference type="Pfam" id="PF00582"/>
    </source>
</evidence>
<dbReference type="STRING" id="348780.NP_2380A"/>
<dbReference type="HOGENOM" id="CLU_101252_0_0_2"/>
<dbReference type="OrthoDB" id="157328at2157"/>
<name>A0A1U7EW55_NATPD</name>
<dbReference type="Proteomes" id="UP000002698">
    <property type="component" value="Chromosome"/>
</dbReference>
<evidence type="ECO:0000313" key="2">
    <source>
        <dbReference type="EMBL" id="CAI49281.1"/>
    </source>
</evidence>
<protein>
    <submittedName>
        <fullName evidence="2">UspA domain protein</fullName>
    </submittedName>
</protein>
<dbReference type="InterPro" id="IPR006016">
    <property type="entry name" value="UspA"/>
</dbReference>
<dbReference type="EnsemblBacteria" id="CAI49281">
    <property type="protein sequence ID" value="CAI49281"/>
    <property type="gene ID" value="NP_2380A"/>
</dbReference>
<accession>A0A1U7EW55</accession>
<proteinExistence type="predicted"/>
<dbReference type="KEGG" id="nph:NP_2380A"/>
<sequence length="241" mass="25416">MTSTPPTIVVPVDVRGRESVPETLAAFLSPLPVLVVGVVEIPDQTAPKQARDQFEDDARQTLETVAETFAAAGAAVETRLTFTHDSQRTIEQVATDIDRVAILFPAPATAAESVLVAIRGGINVPNIAATVAALLRSTDASATLYHAATPDADTAEAEQALRALGSALVEAGLDEARFRTVIEADDAPLSALVAAANEHDLLVVGEDEPTIRDRIFGDTSERVAEQTAVPVVIVRRPPVEK</sequence>
<dbReference type="AlphaFoldDB" id="A0A1U7EW55"/>
<reference evidence="2 3" key="1">
    <citation type="journal article" date="2005" name="Genome Res.">
        <title>Living with two extremes: conclusions from the genome sequence of Natronomonas pharaonis.</title>
        <authorList>
            <person name="Falb M."/>
            <person name="Pfeiffer F."/>
            <person name="Palm P."/>
            <person name="Rodewald K."/>
            <person name="Hickmann V."/>
            <person name="Tittor J."/>
            <person name="Oesterhelt D."/>
        </authorList>
    </citation>
    <scope>NUCLEOTIDE SEQUENCE [LARGE SCALE GENOMIC DNA]</scope>
    <source>
        <strain evidence="3">ATCC 35678 / DSM 2160 / CIP 103997 / JCM 8858 / NBRC 14720 / NCIMB 2260 / Gabara</strain>
    </source>
</reference>
<keyword evidence="3" id="KW-1185">Reference proteome</keyword>